<dbReference type="AlphaFoldDB" id="A0A7X1B2S5"/>
<comment type="caution">
    <text evidence="1">The sequence shown here is derived from an EMBL/GenBank/DDBJ whole genome shotgun (WGS) entry which is preliminary data.</text>
</comment>
<organism evidence="1 2">
    <name type="scientific">Pelagicoccus albus</name>
    <dbReference type="NCBI Taxonomy" id="415222"/>
    <lineage>
        <taxon>Bacteria</taxon>
        <taxon>Pseudomonadati</taxon>
        <taxon>Verrucomicrobiota</taxon>
        <taxon>Opitutia</taxon>
        <taxon>Puniceicoccales</taxon>
        <taxon>Pelagicoccaceae</taxon>
        <taxon>Pelagicoccus</taxon>
    </lineage>
</organism>
<dbReference type="RefSeq" id="WP_185658341.1">
    <property type="nucleotide sequence ID" value="NZ_JACHVC010000001.1"/>
</dbReference>
<protein>
    <recommendedName>
        <fullName evidence="3">TIGR03790 family protein</fullName>
    </recommendedName>
</protein>
<dbReference type="EMBL" id="JACHVC010000001">
    <property type="protein sequence ID" value="MBC2604442.1"/>
    <property type="molecule type" value="Genomic_DNA"/>
</dbReference>
<proteinExistence type="predicted"/>
<reference evidence="1 2" key="1">
    <citation type="submission" date="2020-07" db="EMBL/GenBank/DDBJ databases">
        <authorList>
            <person name="Feng X."/>
        </authorList>
    </citation>
    <scope>NUCLEOTIDE SEQUENCE [LARGE SCALE GENOMIC DNA]</scope>
    <source>
        <strain evidence="1 2">JCM23202</strain>
    </source>
</reference>
<name>A0A7X1B2S5_9BACT</name>
<dbReference type="Proteomes" id="UP000526501">
    <property type="component" value="Unassembled WGS sequence"/>
</dbReference>
<sequence>MCFLGSAGFRVLAGGGPEGVALIVNRDDASSIRVAEHYAELRGIPESNVVHLESVPLGDVVSIAELKERILQPVFTALAERGIAGQIDYLVYSVGFPTRVSFDSKATEHTWVANNEGSLTGMTYLYQFLDDEKQLFLSPNSNLYFGGEMRRTKDEAGRVALDASGGSDFREPFHFRAAYAWGQGGGRLAGQAGPRYLISAMLGVVDEEKGNSVEEVLESLSRSVRADYSQPEGVFYFMDNGDVRTKTRSWGFEEAAERLRGMGLNAIAEKGSLPSGEEAIAGVMSGSAQLDLESWQGELLRGAFFDNLTSFGARFSAGNSQTVISEFIRSGAAAASGAVSEPYALQFKFPTPYLFVNYASGLSLGEAYYRSVASPYNLLLVGDPLCQPYANKLDLRLQEGFEAELASKEHVRLAPWVDAGEVAYFTFAIDGRFVGRCPVGGLWSFEKEELSKGEHRLSVVAVSDDAIASQTRVVFEFHVE</sequence>
<accession>A0A7X1B2S5</accession>
<evidence type="ECO:0000313" key="2">
    <source>
        <dbReference type="Proteomes" id="UP000526501"/>
    </source>
</evidence>
<evidence type="ECO:0000313" key="1">
    <source>
        <dbReference type="EMBL" id="MBC2604442.1"/>
    </source>
</evidence>
<evidence type="ECO:0008006" key="3">
    <source>
        <dbReference type="Google" id="ProtNLM"/>
    </source>
</evidence>
<gene>
    <name evidence="1" type="ORF">H5P27_00060</name>
</gene>
<keyword evidence="2" id="KW-1185">Reference proteome</keyword>